<proteinExistence type="predicted"/>
<protein>
    <submittedName>
        <fullName evidence="3">Uncharacterized protein</fullName>
    </submittedName>
</protein>
<reference evidence="4" key="1">
    <citation type="journal article" date="2015" name="BMC Genomics">
        <title>Draft genome of a commonly misdiagnosed multidrug resistant pathogen Candida auris.</title>
        <authorList>
            <person name="Chatterjee S."/>
            <person name="Alampalli S.V."/>
            <person name="Nageshan R.K."/>
            <person name="Chettiar S.T."/>
            <person name="Joshi S."/>
            <person name="Tatu U.S."/>
        </authorList>
    </citation>
    <scope>NUCLEOTIDE SEQUENCE [LARGE SCALE GENOMIC DNA]</scope>
    <source>
        <strain evidence="4">6684</strain>
    </source>
</reference>
<sequence>MNLQGFLIFPLPIVQGGAAQKSATESAKNYPKELKSVGKKKKKESNELQHQAWSHGLKYLDDILTSSGSVALNTRRSISK</sequence>
<dbReference type="AlphaFoldDB" id="A0A0L0NTD2"/>
<comment type="caution">
    <text evidence="3">The sequence shown here is derived from an EMBL/GenBank/DDBJ whole genome shotgun (WGS) entry which is preliminary data.</text>
</comment>
<evidence type="ECO:0000313" key="4">
    <source>
        <dbReference type="Proteomes" id="UP000037122"/>
    </source>
</evidence>
<dbReference type="EMBL" id="LGST01000047">
    <property type="protein sequence ID" value="KND96925.1"/>
    <property type="molecule type" value="Genomic_DNA"/>
</dbReference>
<feature type="signal peptide" evidence="2">
    <location>
        <begin position="1"/>
        <end position="19"/>
    </location>
</feature>
<accession>A0A0L0NTD2</accession>
<dbReference type="VEuPathDB" id="FungiDB:QG37_06616"/>
<evidence type="ECO:0000256" key="2">
    <source>
        <dbReference type="SAM" id="SignalP"/>
    </source>
</evidence>
<evidence type="ECO:0000313" key="3">
    <source>
        <dbReference type="EMBL" id="KND96925.1"/>
    </source>
</evidence>
<dbReference type="Proteomes" id="UP000037122">
    <property type="component" value="Unassembled WGS sequence"/>
</dbReference>
<organism evidence="3 4">
    <name type="scientific">Candidozyma auris</name>
    <name type="common">Yeast</name>
    <name type="synonym">Candida auris</name>
    <dbReference type="NCBI Taxonomy" id="498019"/>
    <lineage>
        <taxon>Eukaryota</taxon>
        <taxon>Fungi</taxon>
        <taxon>Dikarya</taxon>
        <taxon>Ascomycota</taxon>
        <taxon>Saccharomycotina</taxon>
        <taxon>Pichiomycetes</taxon>
        <taxon>Metschnikowiaceae</taxon>
        <taxon>Candidozyma</taxon>
    </lineage>
</organism>
<gene>
    <name evidence="3" type="ORF">QG37_06616</name>
</gene>
<name>A0A0L0NTD2_CANAR</name>
<evidence type="ECO:0000256" key="1">
    <source>
        <dbReference type="SAM" id="MobiDB-lite"/>
    </source>
</evidence>
<feature type="chain" id="PRO_5005545313" evidence="2">
    <location>
        <begin position="20"/>
        <end position="80"/>
    </location>
</feature>
<keyword evidence="2" id="KW-0732">Signal</keyword>
<feature type="region of interest" description="Disordered" evidence="1">
    <location>
        <begin position="22"/>
        <end position="48"/>
    </location>
</feature>